<feature type="transmembrane region" description="Helical" evidence="1">
    <location>
        <begin position="238"/>
        <end position="261"/>
    </location>
</feature>
<keyword evidence="3" id="KW-1185">Reference proteome</keyword>
<feature type="transmembrane region" description="Helical" evidence="1">
    <location>
        <begin position="62"/>
        <end position="81"/>
    </location>
</feature>
<name>A0ABT2CNU5_9ACTN</name>
<evidence type="ECO:0000313" key="2">
    <source>
        <dbReference type="EMBL" id="MCS0639104.1"/>
    </source>
</evidence>
<dbReference type="Proteomes" id="UP001431313">
    <property type="component" value="Unassembled WGS sequence"/>
</dbReference>
<reference evidence="2" key="1">
    <citation type="submission" date="2022-08" db="EMBL/GenBank/DDBJ databases">
        <authorList>
            <person name="Somphong A."/>
            <person name="Phongsopitanun W."/>
        </authorList>
    </citation>
    <scope>NUCLEOTIDE SEQUENCE</scope>
    <source>
        <strain evidence="2">LP05-1</strain>
    </source>
</reference>
<comment type="caution">
    <text evidence="2">The sequence shown here is derived from an EMBL/GenBank/DDBJ whole genome shotgun (WGS) entry which is preliminary data.</text>
</comment>
<keyword evidence="1" id="KW-1133">Transmembrane helix</keyword>
<feature type="transmembrane region" description="Helical" evidence="1">
    <location>
        <begin position="102"/>
        <end position="125"/>
    </location>
</feature>
<sequence length="266" mass="27314">MRYEIRHLAGLRSTWILLTAIGVLSLVAGLTAPLGAQAGKAPSVWTMVTAFQMDAVSLQLPLSALLLLPVATGPVATELLRGTARTTWLTVAGRRMSFAAKLLVGGALGALIALGGAALVTVAAATALAVTGRAQPDWAATLPGLLGYVAFMTCWPIVATAVIALIRNRAASVLLLVLWPLLGERLAQLLFGLVPGLRGFGDALPFAAGRAAMAAGSDTLPEADRALVEGFVGSDLTAASGVSVFIAFTVAMAALGAWSYIKRDAR</sequence>
<organism evidence="2 3">
    <name type="scientific">Streptomyces pyxinae</name>
    <dbReference type="NCBI Taxonomy" id="2970734"/>
    <lineage>
        <taxon>Bacteria</taxon>
        <taxon>Bacillati</taxon>
        <taxon>Actinomycetota</taxon>
        <taxon>Actinomycetes</taxon>
        <taxon>Kitasatosporales</taxon>
        <taxon>Streptomycetaceae</taxon>
        <taxon>Streptomyces</taxon>
    </lineage>
</organism>
<dbReference type="RefSeq" id="WP_258790422.1">
    <property type="nucleotide sequence ID" value="NZ_JANUGQ010000030.1"/>
</dbReference>
<gene>
    <name evidence="2" type="ORF">NX801_26365</name>
</gene>
<dbReference type="EMBL" id="JANUGQ010000030">
    <property type="protein sequence ID" value="MCS0639104.1"/>
    <property type="molecule type" value="Genomic_DNA"/>
</dbReference>
<keyword evidence="1" id="KW-0472">Membrane</keyword>
<evidence type="ECO:0000313" key="3">
    <source>
        <dbReference type="Proteomes" id="UP001431313"/>
    </source>
</evidence>
<proteinExistence type="predicted"/>
<accession>A0ABT2CNU5</accession>
<feature type="transmembrane region" description="Helical" evidence="1">
    <location>
        <begin position="173"/>
        <end position="194"/>
    </location>
</feature>
<keyword evidence="1" id="KW-0812">Transmembrane</keyword>
<evidence type="ECO:0008006" key="4">
    <source>
        <dbReference type="Google" id="ProtNLM"/>
    </source>
</evidence>
<evidence type="ECO:0000256" key="1">
    <source>
        <dbReference type="SAM" id="Phobius"/>
    </source>
</evidence>
<feature type="transmembrane region" description="Helical" evidence="1">
    <location>
        <begin position="145"/>
        <end position="166"/>
    </location>
</feature>
<protein>
    <recommendedName>
        <fullName evidence="4">ABC transporter permease</fullName>
    </recommendedName>
</protein>